<evidence type="ECO:0000313" key="1">
    <source>
        <dbReference type="EMBL" id="KAI3683015.1"/>
    </source>
</evidence>
<sequence length="95" mass="10239">MTTSACIKEVYRSALVAFAPDAPFFAAGTMAGAVDMSFSSSANLELFKLDFNLMIVTFRSPVPYLVPNRLIGCRGGSLRHRVRKNSHSVSSPAAL</sequence>
<proteinExistence type="predicted"/>
<reference evidence="2" key="1">
    <citation type="journal article" date="2022" name="Mol. Ecol. Resour.">
        <title>The genomes of chicory, endive, great burdock and yacon provide insights into Asteraceae palaeo-polyploidization history and plant inulin production.</title>
        <authorList>
            <person name="Fan W."/>
            <person name="Wang S."/>
            <person name="Wang H."/>
            <person name="Wang A."/>
            <person name="Jiang F."/>
            <person name="Liu H."/>
            <person name="Zhao H."/>
            <person name="Xu D."/>
            <person name="Zhang Y."/>
        </authorList>
    </citation>
    <scope>NUCLEOTIDE SEQUENCE [LARGE SCALE GENOMIC DNA]</scope>
    <source>
        <strain evidence="2">cv. Yunnan</strain>
    </source>
</reference>
<organism evidence="1 2">
    <name type="scientific">Smallanthus sonchifolius</name>
    <dbReference type="NCBI Taxonomy" id="185202"/>
    <lineage>
        <taxon>Eukaryota</taxon>
        <taxon>Viridiplantae</taxon>
        <taxon>Streptophyta</taxon>
        <taxon>Embryophyta</taxon>
        <taxon>Tracheophyta</taxon>
        <taxon>Spermatophyta</taxon>
        <taxon>Magnoliopsida</taxon>
        <taxon>eudicotyledons</taxon>
        <taxon>Gunneridae</taxon>
        <taxon>Pentapetalae</taxon>
        <taxon>asterids</taxon>
        <taxon>campanulids</taxon>
        <taxon>Asterales</taxon>
        <taxon>Asteraceae</taxon>
        <taxon>Asteroideae</taxon>
        <taxon>Heliantheae alliance</taxon>
        <taxon>Millerieae</taxon>
        <taxon>Smallanthus</taxon>
    </lineage>
</organism>
<name>A0ACB8YGD0_9ASTR</name>
<comment type="caution">
    <text evidence="1">The sequence shown here is derived from an EMBL/GenBank/DDBJ whole genome shotgun (WGS) entry which is preliminary data.</text>
</comment>
<protein>
    <submittedName>
        <fullName evidence="1">Uncharacterized protein</fullName>
    </submittedName>
</protein>
<accession>A0ACB8YGD0</accession>
<dbReference type="EMBL" id="CM042045">
    <property type="protein sequence ID" value="KAI3683015.1"/>
    <property type="molecule type" value="Genomic_DNA"/>
</dbReference>
<evidence type="ECO:0000313" key="2">
    <source>
        <dbReference type="Proteomes" id="UP001056120"/>
    </source>
</evidence>
<keyword evidence="2" id="KW-1185">Reference proteome</keyword>
<reference evidence="1 2" key="2">
    <citation type="journal article" date="2022" name="Mol. Ecol. Resour.">
        <title>The genomes of chicory, endive, great burdock and yacon provide insights into Asteraceae paleo-polyploidization history and plant inulin production.</title>
        <authorList>
            <person name="Fan W."/>
            <person name="Wang S."/>
            <person name="Wang H."/>
            <person name="Wang A."/>
            <person name="Jiang F."/>
            <person name="Liu H."/>
            <person name="Zhao H."/>
            <person name="Xu D."/>
            <person name="Zhang Y."/>
        </authorList>
    </citation>
    <scope>NUCLEOTIDE SEQUENCE [LARGE SCALE GENOMIC DNA]</scope>
    <source>
        <strain evidence="2">cv. Yunnan</strain>
        <tissue evidence="1">Leaves</tissue>
    </source>
</reference>
<dbReference type="Proteomes" id="UP001056120">
    <property type="component" value="Linkage Group LG28"/>
</dbReference>
<gene>
    <name evidence="1" type="ORF">L1987_83470</name>
</gene>